<dbReference type="RefSeq" id="WP_015778401.1">
    <property type="nucleotide sequence ID" value="NC_013171.1"/>
</dbReference>
<proteinExistence type="predicted"/>
<dbReference type="InterPro" id="IPR035905">
    <property type="entry name" value="Barstar-like_sf"/>
</dbReference>
<dbReference type="eggNOG" id="ENOG5030GHM">
    <property type="taxonomic scope" value="Bacteria"/>
</dbReference>
<dbReference type="Gene3D" id="3.30.370.10">
    <property type="entry name" value="Barstar-like"/>
    <property type="match status" value="1"/>
</dbReference>
<protein>
    <submittedName>
        <fullName evidence="1">Uncharacterized protein</fullName>
    </submittedName>
</protein>
<sequence length="84" mass="10086">MINIDANLFTDKERFYEILNENFDFDYKVENLDALFDQLIYVDASFRIINYKKIFTNLGDYGDKLMRVFLDGVKMYDLDIDFIS</sequence>
<dbReference type="SUPFAM" id="SSF52038">
    <property type="entry name" value="Barstar-related"/>
    <property type="match status" value="1"/>
</dbReference>
<gene>
    <name evidence="1" type="ordered locus">Apre_1482</name>
</gene>
<dbReference type="HOGENOM" id="CLU_2520380_0_0_9"/>
<dbReference type="KEGG" id="apr:Apre_1482"/>
<accession>C7RE90</accession>
<dbReference type="STRING" id="525919.Apre_1482"/>
<dbReference type="Proteomes" id="UP000002294">
    <property type="component" value="Chromosome"/>
</dbReference>
<dbReference type="AlphaFoldDB" id="C7RE90"/>
<dbReference type="EMBL" id="CP001708">
    <property type="protein sequence ID" value="ACV29503.1"/>
    <property type="molecule type" value="Genomic_DNA"/>
</dbReference>
<evidence type="ECO:0000313" key="1">
    <source>
        <dbReference type="EMBL" id="ACV29503.1"/>
    </source>
</evidence>
<name>C7RE90_ANAPD</name>
<keyword evidence="2" id="KW-1185">Reference proteome</keyword>
<reference evidence="1 2" key="1">
    <citation type="journal article" date="2009" name="Stand. Genomic Sci.">
        <title>Complete genome sequence of Anaerococcus prevotii type strain (PC1).</title>
        <authorList>
            <person name="Labutti K."/>
            <person name="Pukall R."/>
            <person name="Steenblock K."/>
            <person name="Glavina Del Rio T."/>
            <person name="Tice H."/>
            <person name="Copeland A."/>
            <person name="Cheng J.F."/>
            <person name="Lucas S."/>
            <person name="Chen F."/>
            <person name="Nolan M."/>
            <person name="Bruce D."/>
            <person name="Goodwin L."/>
            <person name="Pitluck S."/>
            <person name="Ivanova N."/>
            <person name="Mavromatis K."/>
            <person name="Ovchinnikova G."/>
            <person name="Pati A."/>
            <person name="Chen A."/>
            <person name="Palaniappan K."/>
            <person name="Land M."/>
            <person name="Hauser L."/>
            <person name="Chang Y.J."/>
            <person name="Jeffries C.D."/>
            <person name="Chain P."/>
            <person name="Saunders E."/>
            <person name="Brettin T."/>
            <person name="Detter J.C."/>
            <person name="Han C."/>
            <person name="Goker M."/>
            <person name="Bristow J."/>
            <person name="Eisen J.A."/>
            <person name="Markowitz V."/>
            <person name="Hugenholtz P."/>
            <person name="Kyrpides N.C."/>
            <person name="Klenk H.P."/>
            <person name="Lapidus A."/>
        </authorList>
    </citation>
    <scope>NUCLEOTIDE SEQUENCE [LARGE SCALE GENOMIC DNA]</scope>
    <source>
        <strain evidence="2">ATCC 9321 / DSM 20548 / JCM 6508 / NCTC 11806 / PC1</strain>
    </source>
</reference>
<dbReference type="OrthoDB" id="1691296at2"/>
<evidence type="ECO:0000313" key="2">
    <source>
        <dbReference type="Proteomes" id="UP000002294"/>
    </source>
</evidence>
<organism evidence="1 2">
    <name type="scientific">Anaerococcus prevotii (strain ATCC 9321 / DSM 20548 / JCM 6508 / NCTC 11806 / PC1)</name>
    <name type="common">Peptostreptococcus prevotii</name>
    <name type="synonym">Peptococcus prevotii</name>
    <dbReference type="NCBI Taxonomy" id="525919"/>
    <lineage>
        <taxon>Bacteria</taxon>
        <taxon>Bacillati</taxon>
        <taxon>Bacillota</taxon>
        <taxon>Tissierellia</taxon>
        <taxon>Tissierellales</taxon>
        <taxon>Peptoniphilaceae</taxon>
        <taxon>Anaerococcus</taxon>
    </lineage>
</organism>